<evidence type="ECO:0000313" key="2">
    <source>
        <dbReference type="EMBL" id="MPM79463.1"/>
    </source>
</evidence>
<accession>A0A645CRC0</accession>
<dbReference type="EMBL" id="VSSQ01029361">
    <property type="protein sequence ID" value="MPM79463.1"/>
    <property type="molecule type" value="Genomic_DNA"/>
</dbReference>
<name>A0A645CRC0_9ZZZZ</name>
<gene>
    <name evidence="2" type="ORF">SDC9_126497</name>
</gene>
<organism evidence="2">
    <name type="scientific">bioreactor metagenome</name>
    <dbReference type="NCBI Taxonomy" id="1076179"/>
    <lineage>
        <taxon>unclassified sequences</taxon>
        <taxon>metagenomes</taxon>
        <taxon>ecological metagenomes</taxon>
    </lineage>
</organism>
<reference evidence="2" key="1">
    <citation type="submission" date="2019-08" db="EMBL/GenBank/DDBJ databases">
        <authorList>
            <person name="Kucharzyk K."/>
            <person name="Murdoch R.W."/>
            <person name="Higgins S."/>
            <person name="Loffler F."/>
        </authorList>
    </citation>
    <scope>NUCLEOTIDE SEQUENCE</scope>
</reference>
<dbReference type="AlphaFoldDB" id="A0A645CRC0"/>
<comment type="caution">
    <text evidence="2">The sequence shown here is derived from an EMBL/GenBank/DDBJ whole genome shotgun (WGS) entry which is preliminary data.</text>
</comment>
<proteinExistence type="predicted"/>
<feature type="region of interest" description="Disordered" evidence="1">
    <location>
        <begin position="40"/>
        <end position="69"/>
    </location>
</feature>
<sequence>MGEASGGEEYAEAVVVAVAVAAGEAAVEFDDPVDGLGAAIVGPAGGEVGQERCPPASEGPPESGDLGDRAGVEGVQDLLRTAASLRGVGCLVGGPQVLGAAPRDVDLHVGLVAVDSGGEPGVLLVGEVLRSCPQDRRDPLQRIPLAAPVPQGGLLDTSTDLVDDLGPELHDVESVQDGGRVGEVVIDRCLVAAERVQRRDTDPFAEVVATGGEPVGVGLLRPSRDQVEQTGVDPAGRVASQVDHAGQLLRACQPACPHRDHPWRRSRSTVPDRLQASNEAPESSHDTKRQACPLQRFSYPIEE</sequence>
<protein>
    <submittedName>
        <fullName evidence="2">Uncharacterized protein</fullName>
    </submittedName>
</protein>
<feature type="region of interest" description="Disordered" evidence="1">
    <location>
        <begin position="256"/>
        <end position="303"/>
    </location>
</feature>
<evidence type="ECO:0000256" key="1">
    <source>
        <dbReference type="SAM" id="MobiDB-lite"/>
    </source>
</evidence>